<dbReference type="InterPro" id="IPR022742">
    <property type="entry name" value="Hydrolase_4"/>
</dbReference>
<keyword evidence="1" id="KW-0732">Signal</keyword>
<evidence type="ECO:0000256" key="1">
    <source>
        <dbReference type="SAM" id="SignalP"/>
    </source>
</evidence>
<evidence type="ECO:0000313" key="4">
    <source>
        <dbReference type="Proteomes" id="UP000191680"/>
    </source>
</evidence>
<dbReference type="OrthoDB" id="9809549at2"/>
<evidence type="ECO:0000259" key="2">
    <source>
        <dbReference type="Pfam" id="PF12146"/>
    </source>
</evidence>
<dbReference type="Gene3D" id="3.40.50.1820">
    <property type="entry name" value="alpha/beta hydrolase"/>
    <property type="match status" value="1"/>
</dbReference>
<dbReference type="GO" id="GO:0052689">
    <property type="term" value="F:carboxylic ester hydrolase activity"/>
    <property type="evidence" value="ECO:0007669"/>
    <property type="project" value="TreeGrafter"/>
</dbReference>
<dbReference type="AlphaFoldDB" id="A0A1V6LNR1"/>
<dbReference type="Pfam" id="PF12146">
    <property type="entry name" value="Hydrolase_4"/>
    <property type="match status" value="1"/>
</dbReference>
<accession>A0A1V6LNR1</accession>
<keyword evidence="4" id="KW-1185">Reference proteome</keyword>
<sequence>MKKLILLVFFFAFNSKAQVIIEPFTVYHDSIKLSGILSYPESKKPLPLALFIAGSGPIDRDGNYKPMIHADYAKQLADSLNQRGIAFLRFDKRTFSKQNIRLQPNIGFEDLVADVATILKAFEKDNRFKGYHLIGHSQGSLIAMLQKHKKLKSFISLSGPARPMDAILITQITQQSKELAAIAKTHIEELQQTDTIKEVNPLLLSLFAPQNQKFIKSWMAFDPQEEIKKVNLPTLILNGDLDIQVPVEEAKLLKAAQPKATLLLLENTTHTLKEVTRAHQQLATYTDPKYPLSNNLVLALEKFIKSNE</sequence>
<dbReference type="InterPro" id="IPR029058">
    <property type="entry name" value="AB_hydrolase_fold"/>
</dbReference>
<feature type="signal peptide" evidence="1">
    <location>
        <begin position="1"/>
        <end position="17"/>
    </location>
</feature>
<dbReference type="EMBL" id="MTBC01000011">
    <property type="protein sequence ID" value="OQD41803.1"/>
    <property type="molecule type" value="Genomic_DNA"/>
</dbReference>
<dbReference type="PANTHER" id="PTHR43265:SF1">
    <property type="entry name" value="ESTERASE ESTD"/>
    <property type="match status" value="1"/>
</dbReference>
<gene>
    <name evidence="3" type="ORF">BUL40_14505</name>
</gene>
<dbReference type="PANTHER" id="PTHR43265">
    <property type="entry name" value="ESTERASE ESTD"/>
    <property type="match status" value="1"/>
</dbReference>
<dbReference type="RefSeq" id="WP_080319841.1">
    <property type="nucleotide sequence ID" value="NZ_MTBC01000011.1"/>
</dbReference>
<organism evidence="3 4">
    <name type="scientific">Croceivirga radicis</name>
    <dbReference type="NCBI Taxonomy" id="1929488"/>
    <lineage>
        <taxon>Bacteria</taxon>
        <taxon>Pseudomonadati</taxon>
        <taxon>Bacteroidota</taxon>
        <taxon>Flavobacteriia</taxon>
        <taxon>Flavobacteriales</taxon>
        <taxon>Flavobacteriaceae</taxon>
        <taxon>Croceivirga</taxon>
    </lineage>
</organism>
<dbReference type="Proteomes" id="UP000191680">
    <property type="component" value="Unassembled WGS sequence"/>
</dbReference>
<dbReference type="InterPro" id="IPR053145">
    <property type="entry name" value="AB_hydrolase_Est10"/>
</dbReference>
<evidence type="ECO:0000313" key="3">
    <source>
        <dbReference type="EMBL" id="OQD41803.1"/>
    </source>
</evidence>
<comment type="caution">
    <text evidence="3">The sequence shown here is derived from an EMBL/GenBank/DDBJ whole genome shotgun (WGS) entry which is preliminary data.</text>
</comment>
<dbReference type="SUPFAM" id="SSF53474">
    <property type="entry name" value="alpha/beta-Hydrolases"/>
    <property type="match status" value="1"/>
</dbReference>
<reference evidence="3 4" key="1">
    <citation type="submission" date="2016-12" db="EMBL/GenBank/DDBJ databases">
        <authorList>
            <person name="Song W.-J."/>
            <person name="Kurnit D.M."/>
        </authorList>
    </citation>
    <scope>NUCLEOTIDE SEQUENCE [LARGE SCALE GENOMIC DNA]</scope>
    <source>
        <strain evidence="3 4">HSG9</strain>
    </source>
</reference>
<name>A0A1V6LNR1_9FLAO</name>
<feature type="domain" description="Serine aminopeptidase S33" evidence="2">
    <location>
        <begin position="69"/>
        <end position="271"/>
    </location>
</feature>
<proteinExistence type="predicted"/>
<feature type="chain" id="PRO_5013274719" description="Serine aminopeptidase S33 domain-containing protein" evidence="1">
    <location>
        <begin position="18"/>
        <end position="308"/>
    </location>
</feature>
<protein>
    <recommendedName>
        <fullName evidence="2">Serine aminopeptidase S33 domain-containing protein</fullName>
    </recommendedName>
</protein>